<gene>
    <name evidence="2" type="ORF">B0H66DRAFT_609971</name>
</gene>
<comment type="caution">
    <text evidence="2">The sequence shown here is derived from an EMBL/GenBank/DDBJ whole genome shotgun (WGS) entry which is preliminary data.</text>
</comment>
<dbReference type="Proteomes" id="UP001283341">
    <property type="component" value="Unassembled WGS sequence"/>
</dbReference>
<feature type="region of interest" description="Disordered" evidence="1">
    <location>
        <begin position="1"/>
        <end position="35"/>
    </location>
</feature>
<evidence type="ECO:0000313" key="2">
    <source>
        <dbReference type="EMBL" id="KAK3329240.1"/>
    </source>
</evidence>
<accession>A0AAE0MEH2</accession>
<organism evidence="2 3">
    <name type="scientific">Apodospora peruviana</name>
    <dbReference type="NCBI Taxonomy" id="516989"/>
    <lineage>
        <taxon>Eukaryota</taxon>
        <taxon>Fungi</taxon>
        <taxon>Dikarya</taxon>
        <taxon>Ascomycota</taxon>
        <taxon>Pezizomycotina</taxon>
        <taxon>Sordariomycetes</taxon>
        <taxon>Sordariomycetidae</taxon>
        <taxon>Sordariales</taxon>
        <taxon>Lasiosphaeriaceae</taxon>
        <taxon>Apodospora</taxon>
    </lineage>
</organism>
<feature type="region of interest" description="Disordered" evidence="1">
    <location>
        <begin position="226"/>
        <end position="401"/>
    </location>
</feature>
<dbReference type="AlphaFoldDB" id="A0AAE0MEH2"/>
<feature type="compositionally biased region" description="Basic and acidic residues" evidence="1">
    <location>
        <begin position="238"/>
        <end position="267"/>
    </location>
</feature>
<feature type="compositionally biased region" description="Gly residues" evidence="1">
    <location>
        <begin position="268"/>
        <end position="285"/>
    </location>
</feature>
<keyword evidence="3" id="KW-1185">Reference proteome</keyword>
<dbReference type="EMBL" id="JAUEDM010000001">
    <property type="protein sequence ID" value="KAK3329240.1"/>
    <property type="molecule type" value="Genomic_DNA"/>
</dbReference>
<reference evidence="2" key="2">
    <citation type="submission" date="2023-06" db="EMBL/GenBank/DDBJ databases">
        <authorList>
            <consortium name="Lawrence Berkeley National Laboratory"/>
            <person name="Haridas S."/>
            <person name="Hensen N."/>
            <person name="Bonometti L."/>
            <person name="Westerberg I."/>
            <person name="Brannstrom I.O."/>
            <person name="Guillou S."/>
            <person name="Cros-Aarteil S."/>
            <person name="Calhoun S."/>
            <person name="Kuo A."/>
            <person name="Mondo S."/>
            <person name="Pangilinan J."/>
            <person name="Riley R."/>
            <person name="Labutti K."/>
            <person name="Andreopoulos B."/>
            <person name="Lipzen A."/>
            <person name="Chen C."/>
            <person name="Yanf M."/>
            <person name="Daum C."/>
            <person name="Ng V."/>
            <person name="Clum A."/>
            <person name="Steindorff A."/>
            <person name="Ohm R."/>
            <person name="Martin F."/>
            <person name="Silar P."/>
            <person name="Natvig D."/>
            <person name="Lalanne C."/>
            <person name="Gautier V."/>
            <person name="Ament-Velasquez S.L."/>
            <person name="Kruys A."/>
            <person name="Hutchinson M.I."/>
            <person name="Powell A.J."/>
            <person name="Barry K."/>
            <person name="Miller A.N."/>
            <person name="Grigoriev I.V."/>
            <person name="Debuchy R."/>
            <person name="Gladieux P."/>
            <person name="Thoren M.H."/>
            <person name="Johannesson H."/>
        </authorList>
    </citation>
    <scope>NUCLEOTIDE SEQUENCE</scope>
    <source>
        <strain evidence="2">CBS 118394</strain>
    </source>
</reference>
<proteinExistence type="predicted"/>
<reference evidence="2" key="1">
    <citation type="journal article" date="2023" name="Mol. Phylogenet. Evol.">
        <title>Genome-scale phylogeny and comparative genomics of the fungal order Sordariales.</title>
        <authorList>
            <person name="Hensen N."/>
            <person name="Bonometti L."/>
            <person name="Westerberg I."/>
            <person name="Brannstrom I.O."/>
            <person name="Guillou S."/>
            <person name="Cros-Aarteil S."/>
            <person name="Calhoun S."/>
            <person name="Haridas S."/>
            <person name="Kuo A."/>
            <person name="Mondo S."/>
            <person name="Pangilinan J."/>
            <person name="Riley R."/>
            <person name="LaButti K."/>
            <person name="Andreopoulos B."/>
            <person name="Lipzen A."/>
            <person name="Chen C."/>
            <person name="Yan M."/>
            <person name="Daum C."/>
            <person name="Ng V."/>
            <person name="Clum A."/>
            <person name="Steindorff A."/>
            <person name="Ohm R.A."/>
            <person name="Martin F."/>
            <person name="Silar P."/>
            <person name="Natvig D.O."/>
            <person name="Lalanne C."/>
            <person name="Gautier V."/>
            <person name="Ament-Velasquez S.L."/>
            <person name="Kruys A."/>
            <person name="Hutchinson M.I."/>
            <person name="Powell A.J."/>
            <person name="Barry K."/>
            <person name="Miller A.N."/>
            <person name="Grigoriev I.V."/>
            <person name="Debuchy R."/>
            <person name="Gladieux P."/>
            <person name="Hiltunen Thoren M."/>
            <person name="Johannesson H."/>
        </authorList>
    </citation>
    <scope>NUCLEOTIDE SEQUENCE</scope>
    <source>
        <strain evidence="2">CBS 118394</strain>
    </source>
</reference>
<name>A0AAE0MEH2_9PEZI</name>
<evidence type="ECO:0000313" key="3">
    <source>
        <dbReference type="Proteomes" id="UP001283341"/>
    </source>
</evidence>
<protein>
    <submittedName>
        <fullName evidence="2">Uncharacterized protein</fullName>
    </submittedName>
</protein>
<evidence type="ECO:0000256" key="1">
    <source>
        <dbReference type="SAM" id="MobiDB-lite"/>
    </source>
</evidence>
<sequence>MSHRHHQRGYDAASYGGGRGDRGGYAPQTQAPPQQSEWVYNEQDGCYYRRNDTAFTQPHYQAEPGVYERVYIESPAGSRTYYRFDDVNQQEPYYRPSRQQPYQRVFAPSTTFPGDFENAREPGVPWFRGSDGHYRRVINIRGIGRMEAAHQQQFRDYLRRNNNSFMNRQGLMVEFTEVNVTEELHNSTAPSDPHSGTNIRHYGVILTNATLRDQGRSHLLHYRPAPNEHYSHFYPAPMDERTKIKKQAERKAAKDRRDRPGPRDPRGGGRGGGAGGGVAGGGRKTTGGKDGRGGGGGRGANIQDQRYQQYRGGRGGSQAAYESGGRGGQVYHDDRRARSPSPNPGYYDRRGRSPSPGPGYYYEDRGPRSPSPMGYMSRSPSPQPMPPRSSGGYGHPGPAMVNGYQVQYSRW</sequence>